<evidence type="ECO:0000256" key="2">
    <source>
        <dbReference type="SAM" id="Phobius"/>
    </source>
</evidence>
<keyword evidence="2" id="KW-0472">Membrane</keyword>
<feature type="transmembrane region" description="Helical" evidence="2">
    <location>
        <begin position="80"/>
        <end position="102"/>
    </location>
</feature>
<gene>
    <name evidence="5" type="ORF">D174_05965</name>
</gene>
<accession>V5X9S5</accession>
<keyword evidence="6" id="KW-1185">Reference proteome</keyword>
<dbReference type="RefSeq" id="WP_019513911.1">
    <property type="nucleotide sequence ID" value="NC_023036.2"/>
</dbReference>
<feature type="transmembrane region" description="Helical" evidence="2">
    <location>
        <begin position="42"/>
        <end position="68"/>
    </location>
</feature>
<dbReference type="Proteomes" id="UP000018763">
    <property type="component" value="Chromosome"/>
</dbReference>
<dbReference type="InterPro" id="IPR038232">
    <property type="entry name" value="PknH-like_Extracell_sf"/>
</dbReference>
<evidence type="ECO:0000259" key="3">
    <source>
        <dbReference type="Pfam" id="PF13828"/>
    </source>
</evidence>
<feature type="region of interest" description="Disordered" evidence="1">
    <location>
        <begin position="1"/>
        <end position="26"/>
    </location>
</feature>
<feature type="compositionally biased region" description="Low complexity" evidence="1">
    <location>
        <begin position="108"/>
        <end position="130"/>
    </location>
</feature>
<dbReference type="Pfam" id="PF14032">
    <property type="entry name" value="PknH_C"/>
    <property type="match status" value="1"/>
</dbReference>
<organism evidence="5 6">
    <name type="scientific">Mycolicibacterium neoaurum VKM Ac-1815D</name>
    <dbReference type="NCBI Taxonomy" id="700508"/>
    <lineage>
        <taxon>Bacteria</taxon>
        <taxon>Bacillati</taxon>
        <taxon>Actinomycetota</taxon>
        <taxon>Actinomycetes</taxon>
        <taxon>Mycobacteriales</taxon>
        <taxon>Mycobacteriaceae</taxon>
        <taxon>Mycolicibacterium</taxon>
    </lineage>
</organism>
<feature type="domain" description="PknH-like extracellular" evidence="4">
    <location>
        <begin position="138"/>
        <end position="330"/>
    </location>
</feature>
<keyword evidence="2" id="KW-0812">Transmembrane</keyword>
<dbReference type="Gene3D" id="3.40.1000.70">
    <property type="entry name" value="PknH-like extracellular domain"/>
    <property type="match status" value="1"/>
</dbReference>
<evidence type="ECO:0000259" key="4">
    <source>
        <dbReference type="Pfam" id="PF14032"/>
    </source>
</evidence>
<feature type="region of interest" description="Disordered" evidence="1">
    <location>
        <begin position="108"/>
        <end position="136"/>
    </location>
</feature>
<dbReference type="EMBL" id="CP006936">
    <property type="protein sequence ID" value="AHC24159.1"/>
    <property type="molecule type" value="Genomic_DNA"/>
</dbReference>
<dbReference type="InterPro" id="IPR025241">
    <property type="entry name" value="DUF4190"/>
</dbReference>
<dbReference type="GeneID" id="43449047"/>
<dbReference type="InterPro" id="IPR026954">
    <property type="entry name" value="PknH-like_Extracell"/>
</dbReference>
<evidence type="ECO:0000313" key="6">
    <source>
        <dbReference type="Proteomes" id="UP000018763"/>
    </source>
</evidence>
<proteinExistence type="predicted"/>
<name>V5X9S5_MYCNE</name>
<feature type="domain" description="DUF4190" evidence="3">
    <location>
        <begin position="45"/>
        <end position="95"/>
    </location>
</feature>
<dbReference type="Pfam" id="PF13828">
    <property type="entry name" value="DUF4190"/>
    <property type="match status" value="1"/>
</dbReference>
<evidence type="ECO:0000313" key="5">
    <source>
        <dbReference type="EMBL" id="AHC24159.1"/>
    </source>
</evidence>
<evidence type="ECO:0000256" key="1">
    <source>
        <dbReference type="SAM" id="MobiDB-lite"/>
    </source>
</evidence>
<sequence>MSQDGFGHNPFDAPVDQPTGPASAGAPPPVVVRPISAEVNTLATLSVIFAFVFAPAGAILGHLGLAQVGRTGQRGRERALIGITLSYLVILAVVVGLVVWAAGGNDASTPTAAPPASTSNPSVSPSAPSSTAPPAPVVDAAKLPEILVPLLDLRTLMGDPGLTPYATSDKVEMPSNNGEPIGTFDDDSCFPSFVAGTPGAYEGTEWRNFYGSDSVNSQIGFQVGQAVARFDDNQAARRALDAYLAKWRGCVGKTMKWTLPNGFVTELTFGEVKDMGNGIWTQSNSMSPMVIPISYERVLAVKENVLVDNTISGPNAGDRPMKLVRAMLDRITP</sequence>
<reference evidence="5 6" key="1">
    <citation type="journal article" date="2014" name="Genome Announc.">
        <title>Complete Genome Sequence of Sterol-Transforming Mycobacterium neoaurum Strain VKM Ac-1815D.</title>
        <authorList>
            <person name="Shtratnikova V.Y."/>
            <person name="Bragin E.Y."/>
            <person name="Dovbnya D.V."/>
            <person name="Pekov Y.A."/>
            <person name="Schelkunov M.I."/>
            <person name="Strizhov N."/>
            <person name="Ivashina T.V."/>
            <person name="Ashapkin V.V."/>
            <person name="Donova M.V."/>
        </authorList>
    </citation>
    <scope>NUCLEOTIDE SEQUENCE [LARGE SCALE GENOMIC DNA]</scope>
    <source>
        <strain evidence="5 6">VKM Ac-1815D</strain>
    </source>
</reference>
<keyword evidence="2" id="KW-1133">Transmembrane helix</keyword>
<dbReference type="AlphaFoldDB" id="V5X9S5"/>
<protein>
    <submittedName>
        <fullName evidence="5">Nuclease PIN</fullName>
    </submittedName>
</protein>